<feature type="non-terminal residue" evidence="10">
    <location>
        <position position="790"/>
    </location>
</feature>
<dbReference type="Gene3D" id="3.40.50.12780">
    <property type="entry name" value="N-terminal domain of ligase-like"/>
    <property type="match status" value="1"/>
</dbReference>
<comment type="similarity">
    <text evidence="2">Belongs to the ATP-dependent AMP-binding enzyme family.</text>
</comment>
<dbReference type="Gene3D" id="3.30.559.10">
    <property type="entry name" value="Chloramphenicol acetyltransferase-like domain"/>
    <property type="match status" value="1"/>
</dbReference>
<dbReference type="InterPro" id="IPR025110">
    <property type="entry name" value="AMP-bd_C"/>
</dbReference>
<evidence type="ECO:0000256" key="2">
    <source>
        <dbReference type="ARBA" id="ARBA00006432"/>
    </source>
</evidence>
<dbReference type="PROSITE" id="PS50075">
    <property type="entry name" value="CARRIER"/>
    <property type="match status" value="1"/>
</dbReference>
<dbReference type="Gene3D" id="3.30.300.30">
    <property type="match status" value="1"/>
</dbReference>
<dbReference type="PANTHER" id="PTHR22754">
    <property type="entry name" value="DISCO-INTERACTING PROTEIN 2 DIP2 -RELATED"/>
    <property type="match status" value="1"/>
</dbReference>
<dbReference type="GO" id="GO:0005886">
    <property type="term" value="C:plasma membrane"/>
    <property type="evidence" value="ECO:0007669"/>
    <property type="project" value="TreeGrafter"/>
</dbReference>
<dbReference type="InterPro" id="IPR020806">
    <property type="entry name" value="PKS_PP-bd"/>
</dbReference>
<dbReference type="Pfam" id="PF00501">
    <property type="entry name" value="AMP-binding"/>
    <property type="match status" value="1"/>
</dbReference>
<dbReference type="GO" id="GO:0006633">
    <property type="term" value="P:fatty acid biosynthetic process"/>
    <property type="evidence" value="ECO:0007669"/>
    <property type="project" value="TreeGrafter"/>
</dbReference>
<dbReference type="InterPro" id="IPR009081">
    <property type="entry name" value="PP-bd_ACP"/>
</dbReference>
<keyword evidence="3" id="KW-0596">Phosphopantetheine</keyword>
<evidence type="ECO:0000313" key="10">
    <source>
        <dbReference type="EMBL" id="TNM24562.1"/>
    </source>
</evidence>
<dbReference type="SMART" id="SM00823">
    <property type="entry name" value="PKS_PP"/>
    <property type="match status" value="1"/>
</dbReference>
<dbReference type="Pfam" id="PF23024">
    <property type="entry name" value="AMP-dom_DIP2-like"/>
    <property type="match status" value="1"/>
</dbReference>
<evidence type="ECO:0000256" key="8">
    <source>
        <dbReference type="SAM" id="MobiDB-lite"/>
    </source>
</evidence>
<dbReference type="PANTHER" id="PTHR22754:SF32">
    <property type="entry name" value="DISCO-INTERACTING PROTEIN 2"/>
    <property type="match status" value="1"/>
</dbReference>
<dbReference type="CDD" id="cd05931">
    <property type="entry name" value="FAAL"/>
    <property type="match status" value="1"/>
</dbReference>
<dbReference type="InterPro" id="IPR040097">
    <property type="entry name" value="FAAL/FAAC"/>
</dbReference>
<dbReference type="GO" id="GO:0071766">
    <property type="term" value="P:Actinobacterium-type cell wall biogenesis"/>
    <property type="evidence" value="ECO:0007669"/>
    <property type="project" value="UniProtKB-ARBA"/>
</dbReference>
<evidence type="ECO:0000313" key="11">
    <source>
        <dbReference type="Proteomes" id="UP000311713"/>
    </source>
</evidence>
<dbReference type="InterPro" id="IPR042099">
    <property type="entry name" value="ANL_N_sf"/>
</dbReference>
<feature type="domain" description="Carrier" evidence="9">
    <location>
        <begin position="597"/>
        <end position="674"/>
    </location>
</feature>
<evidence type="ECO:0000256" key="5">
    <source>
        <dbReference type="ARBA" id="ARBA00022598"/>
    </source>
</evidence>
<evidence type="ECO:0000256" key="4">
    <source>
        <dbReference type="ARBA" id="ARBA00022553"/>
    </source>
</evidence>
<evidence type="ECO:0000256" key="6">
    <source>
        <dbReference type="ARBA" id="ARBA00022832"/>
    </source>
</evidence>
<dbReference type="InterPro" id="IPR000873">
    <property type="entry name" value="AMP-dep_synth/lig_dom"/>
</dbReference>
<dbReference type="Pfam" id="PF00550">
    <property type="entry name" value="PP-binding"/>
    <property type="match status" value="1"/>
</dbReference>
<dbReference type="OrthoDB" id="3671040at2"/>
<evidence type="ECO:0000256" key="3">
    <source>
        <dbReference type="ARBA" id="ARBA00022450"/>
    </source>
</evidence>
<accession>A0A5C4UM92</accession>
<dbReference type="RefSeq" id="WP_139650124.1">
    <property type="nucleotide sequence ID" value="NZ_VDGT01000034.1"/>
</dbReference>
<keyword evidence="5" id="KW-0436">Ligase</keyword>
<gene>
    <name evidence="10" type="ORF">FH715_27430</name>
</gene>
<proteinExistence type="inferred from homology"/>
<dbReference type="InterPro" id="IPR023213">
    <property type="entry name" value="CAT-like_dom_sf"/>
</dbReference>
<dbReference type="GO" id="GO:0070566">
    <property type="term" value="F:adenylyltransferase activity"/>
    <property type="evidence" value="ECO:0007669"/>
    <property type="project" value="TreeGrafter"/>
</dbReference>
<name>A0A5C4UM92_9ACTN</name>
<comment type="caution">
    <text evidence="10">The sequence shown here is derived from an EMBL/GenBank/DDBJ whole genome shotgun (WGS) entry which is preliminary data.</text>
</comment>
<dbReference type="GO" id="GO:0017000">
    <property type="term" value="P:antibiotic biosynthetic process"/>
    <property type="evidence" value="ECO:0007669"/>
    <property type="project" value="UniProtKB-ARBA"/>
</dbReference>
<dbReference type="Gene3D" id="1.10.1200.10">
    <property type="entry name" value="ACP-like"/>
    <property type="match status" value="1"/>
</dbReference>
<sequence length="790" mass="85521">MAFPDGLIKADTLVELARARAIEQADQLAYVFLSSDGTEEMRWTYAQLDRRARDIAAALRTTAKPGDRALILQPPGLEYVAAFLGCLYAGLIAVPAYPPRATRKLGRLQAIIDDAQPSVALVNEAIARNSARYFGDGAAQEGPHWLNTEAIGASDEEWVPPEVTGSDIAFLQYTSGTTATPKGVMVSHANILHNSHLLHRRLEHTPDSRSVSWLPPYHDMGLIGGVLQPLYGGFPGILMAPATFARDPYQWLRAISTYRGTTSYAPNFAYDLCVEKVSPQQRTTLDLSTWRFACNGAEPVRPSTLCSFVSAFTDCGFDPASMSPGYGLAEATLGVTGGERSAVSGDFSAQGLERGEAIPASAPSDDARTLVSAGSSLDPEQRVRIVDPETHRVCPEGRVGEIWVAADSVAQGYWQRPEQTESTFRARLAGGSEPFMRTGDLGFWHDDRLYITGRSKDLIIVRGRNLYPQDLELCVERSHPSLRANGCAAVALDDADGEEQLLIVAEVTRESHDPDLDAITTTVTRAIASEFDVAVHVLVLIRSGTLPRTSSGKIQRHASLRAYLDGELHVLAQSSGGDRPDADAATPSEVGSALPGRAERAVQDYLRAATAQQIRIPGAKVAPDDRLLDIGLDSLATFNLLSRIAEELGASLPATVLMDNPSIAELARTIVLQRGDALPIGPDGQLHTTDGGESSLPAVVKAVAERFEPFPVTDTQQAYLVGRTDAVEMGNVSTHAYIEYEGGELDLERFTLAWRRVIERHEMLRAVMDPANNQQRILPEVPAFSPTVID</sequence>
<keyword evidence="4" id="KW-0597">Phosphoprotein</keyword>
<dbReference type="InterPro" id="IPR036736">
    <property type="entry name" value="ACP-like_sf"/>
</dbReference>
<dbReference type="FunFam" id="3.40.50.12780:FF:000013">
    <property type="entry name" value="Long-chain-fatty-acid--AMP ligase FadD32"/>
    <property type="match status" value="1"/>
</dbReference>
<organism evidence="10 11">
    <name type="scientific">Streptomyces sedi</name>
    <dbReference type="NCBI Taxonomy" id="555059"/>
    <lineage>
        <taxon>Bacteria</taxon>
        <taxon>Bacillati</taxon>
        <taxon>Actinomycetota</taxon>
        <taxon>Actinomycetes</taxon>
        <taxon>Kitasatosporales</taxon>
        <taxon>Streptomycetaceae</taxon>
        <taxon>Streptomyces</taxon>
    </lineage>
</organism>
<keyword evidence="7" id="KW-0443">Lipid metabolism</keyword>
<reference evidence="10 11" key="1">
    <citation type="submission" date="2019-06" db="EMBL/GenBank/DDBJ databases">
        <title>Draft genome of Streptomyces sedi sp. JCM16909.</title>
        <authorList>
            <person name="Klykleung N."/>
            <person name="Tanasupawat S."/>
            <person name="Kudo T."/>
            <person name="Yuki M."/>
            <person name="Ohkuma M."/>
        </authorList>
    </citation>
    <scope>NUCLEOTIDE SEQUENCE [LARGE SCALE GENOMIC DNA]</scope>
    <source>
        <strain evidence="10 11">JCM 16909</strain>
    </source>
</reference>
<dbReference type="EMBL" id="VDGT01000034">
    <property type="protein sequence ID" value="TNM24562.1"/>
    <property type="molecule type" value="Genomic_DNA"/>
</dbReference>
<dbReference type="GO" id="GO:0016874">
    <property type="term" value="F:ligase activity"/>
    <property type="evidence" value="ECO:0007669"/>
    <property type="project" value="UniProtKB-KW"/>
</dbReference>
<protein>
    <submittedName>
        <fullName evidence="10">AMP-binding protein</fullName>
    </submittedName>
</protein>
<comment type="cofactor">
    <cofactor evidence="1">
        <name>pantetheine 4'-phosphate</name>
        <dbReference type="ChEBI" id="CHEBI:47942"/>
    </cofactor>
</comment>
<dbReference type="SUPFAM" id="SSF56801">
    <property type="entry name" value="Acetyl-CoA synthetase-like"/>
    <property type="match status" value="1"/>
</dbReference>
<evidence type="ECO:0000259" key="9">
    <source>
        <dbReference type="PROSITE" id="PS50075"/>
    </source>
</evidence>
<keyword evidence="11" id="KW-1185">Reference proteome</keyword>
<dbReference type="Proteomes" id="UP000311713">
    <property type="component" value="Unassembled WGS sequence"/>
</dbReference>
<dbReference type="GO" id="GO:0031177">
    <property type="term" value="F:phosphopantetheine binding"/>
    <property type="evidence" value="ECO:0007669"/>
    <property type="project" value="InterPro"/>
</dbReference>
<dbReference type="InterPro" id="IPR045851">
    <property type="entry name" value="AMP-bd_C_sf"/>
</dbReference>
<feature type="region of interest" description="Disordered" evidence="8">
    <location>
        <begin position="574"/>
        <end position="594"/>
    </location>
</feature>
<evidence type="ECO:0000256" key="1">
    <source>
        <dbReference type="ARBA" id="ARBA00001957"/>
    </source>
</evidence>
<evidence type="ECO:0000256" key="7">
    <source>
        <dbReference type="ARBA" id="ARBA00023098"/>
    </source>
</evidence>
<dbReference type="SUPFAM" id="SSF47336">
    <property type="entry name" value="ACP-like"/>
    <property type="match status" value="1"/>
</dbReference>
<keyword evidence="6" id="KW-0276">Fatty acid metabolism</keyword>
<dbReference type="AlphaFoldDB" id="A0A5C4UM92"/>
<dbReference type="SUPFAM" id="SSF52777">
    <property type="entry name" value="CoA-dependent acyltransferases"/>
    <property type="match status" value="1"/>
</dbReference>